<comment type="subcellular location">
    <subcellularLocation>
        <location evidence="1">Nucleus</location>
        <location evidence="1">Nucleolus</location>
    </subcellularLocation>
</comment>
<evidence type="ECO:0000256" key="5">
    <source>
        <dbReference type="ARBA" id="ARBA00022723"/>
    </source>
</evidence>
<evidence type="ECO:0000256" key="14">
    <source>
        <dbReference type="ARBA" id="ARBA00093615"/>
    </source>
</evidence>
<accession>A0A2J8MG48</accession>
<comment type="subunit">
    <text evidence="13">Part of the heterodimeric MUS81-EME1 complex.</text>
</comment>
<dbReference type="GO" id="GO:0048476">
    <property type="term" value="C:Holliday junction resolvase complex"/>
    <property type="evidence" value="ECO:0007669"/>
    <property type="project" value="InterPro"/>
</dbReference>
<dbReference type="FunFam" id="1.10.150.670:FF:000002">
    <property type="entry name" value="Crossover junction endonuclease EME1"/>
    <property type="match status" value="1"/>
</dbReference>
<dbReference type="Gene3D" id="3.40.1620.30">
    <property type="entry name" value="ERCC4, Mus81-Eme1 complex, nuclease domain, subdomain 1"/>
    <property type="match status" value="1"/>
</dbReference>
<reference evidence="17 18" key="1">
    <citation type="submission" date="2017-12" db="EMBL/GenBank/DDBJ databases">
        <title>High-resolution comparative analysis of great ape genomes.</title>
        <authorList>
            <person name="Pollen A."/>
            <person name="Hastie A."/>
            <person name="Hormozdiari F."/>
            <person name="Dougherty M."/>
            <person name="Liu R."/>
            <person name="Chaisson M."/>
            <person name="Hoppe E."/>
            <person name="Hill C."/>
            <person name="Pang A."/>
            <person name="Hillier L."/>
            <person name="Baker C."/>
            <person name="Armstrong J."/>
            <person name="Shendure J."/>
            <person name="Paten B."/>
            <person name="Wilson R."/>
            <person name="Chao H."/>
            <person name="Schneider V."/>
            <person name="Ventura M."/>
            <person name="Kronenberg Z."/>
            <person name="Murali S."/>
            <person name="Gordon D."/>
            <person name="Cantsilieris S."/>
            <person name="Munson K."/>
            <person name="Nelson B."/>
            <person name="Raja A."/>
            <person name="Underwood J."/>
            <person name="Diekhans M."/>
            <person name="Fiddes I."/>
            <person name="Haussler D."/>
            <person name="Eichler E."/>
        </authorList>
    </citation>
    <scope>NUCLEOTIDE SEQUENCE [LARGE SCALE GENOMIC DNA]</scope>
    <source>
        <strain evidence="17">Yerkes chimp pedigree #C0471</strain>
        <tissue evidence="17">Blood</tissue>
    </source>
</reference>
<dbReference type="GO" id="GO:0004518">
    <property type="term" value="F:nuclease activity"/>
    <property type="evidence" value="ECO:0007669"/>
    <property type="project" value="InterPro"/>
</dbReference>
<dbReference type="EMBL" id="NBAG03000258">
    <property type="protein sequence ID" value="PNI58479.1"/>
    <property type="molecule type" value="Genomic_DNA"/>
</dbReference>
<feature type="domain" description="ERCC4" evidence="16">
    <location>
        <begin position="254"/>
        <end position="529"/>
    </location>
</feature>
<dbReference type="GO" id="GO:0031297">
    <property type="term" value="P:replication fork processing"/>
    <property type="evidence" value="ECO:0007669"/>
    <property type="project" value="UniProtKB-ARBA"/>
</dbReference>
<keyword evidence="4" id="KW-0597">Phosphoprotein</keyword>
<evidence type="ECO:0000256" key="6">
    <source>
        <dbReference type="ARBA" id="ARBA00022763"/>
    </source>
</evidence>
<dbReference type="SMART" id="SM00891">
    <property type="entry name" value="ERCC4"/>
    <property type="match status" value="1"/>
</dbReference>
<organism evidence="17 18">
    <name type="scientific">Pan troglodytes</name>
    <name type="common">Chimpanzee</name>
    <dbReference type="NCBI Taxonomy" id="9598"/>
    <lineage>
        <taxon>Eukaryota</taxon>
        <taxon>Metazoa</taxon>
        <taxon>Chordata</taxon>
        <taxon>Craniata</taxon>
        <taxon>Vertebrata</taxon>
        <taxon>Euteleostomi</taxon>
        <taxon>Mammalia</taxon>
        <taxon>Eutheria</taxon>
        <taxon>Euarchontoglires</taxon>
        <taxon>Primates</taxon>
        <taxon>Haplorrhini</taxon>
        <taxon>Catarrhini</taxon>
        <taxon>Hominidae</taxon>
        <taxon>Pan</taxon>
    </lineage>
</organism>
<dbReference type="InterPro" id="IPR043086">
    <property type="entry name" value="EME1_nucdom_sub1"/>
</dbReference>
<comment type="function">
    <text evidence="12">Non-catalytic subunit of the structure-specific, heterodimeric DNA endonuclease MUS81-EME1 which is involved in the maintenance of genome stability. In the complex, EME1 is required for DNA cleavage, participating in DNA recognition and bending. MUS81-EME1 cleaves 3'-flaps and nicked Holliday junctions, and exhibit limited endonuclease activity with 5' flaps and nicked double-stranded DNAs. Active during prometaphase, MUS81-EME1 resolves mitotic recombination intermediates, including Holliday junctions, which form during homologous recombination.</text>
</comment>
<dbReference type="FunFam" id="4.10.800.30:FF:000002">
    <property type="entry name" value="Essential meiotic structure-specific endonuclease 1"/>
    <property type="match status" value="1"/>
</dbReference>
<sequence length="584" mass="64897">MALKKSSPSLDSGDSDSEELPTFAFLKKEPSSTKRRQPEREEKIVVVDISDCEASCPPAPELLSPPVPDIAETVTQTQPVRLLSSESEDEEEFIPLAQRLTCKFLTHKQLSPEDSSSPVKSVLDHQNNEGASCDWKKQPFPKIPEVPLHDTPERSAADNKDLILDPCRQLPAYLSTCPGQSSSLAVTRTNSDILPPQKKTKQSQKVQGRGSHGCRQQRQARQKESTLRRQERKNAALVTRMKAQRPEECLKHIIVVLDPVLLQMEGGGQLLGALQTMECRCVIEAQAVPCSVTWRRRAGPSEDGEDWVEDPTVLVLLRAEAFVSMIDNGKQGSLDSTMKGKETLQGFVTDITAKTAGKALSLVIVDQEKCFSLELLFFDFLPCTSAQNPPRRGKQGANKQTKKQQQRQPETSIGSMVSRVDAEEALVDLQLHTEAQAQIVQSWKELADFTCAFTKAVAEAPFKKLRDETTFSFCVESDWAGGVKVDLAGRGLALVWRRQIQQLNRVSLEMASAVVNAYPSPQLLVQAYRQCFSEQERQNLLADIQVRRGEGVTSTSHRIGPELSRRIYLQMTTLQPHLSLDSAD</sequence>
<evidence type="ECO:0000256" key="8">
    <source>
        <dbReference type="ARBA" id="ARBA00022843"/>
    </source>
</evidence>
<evidence type="ECO:0000313" key="18">
    <source>
        <dbReference type="Proteomes" id="UP000236370"/>
    </source>
</evidence>
<dbReference type="GO" id="GO:0006302">
    <property type="term" value="P:double-strand break repair"/>
    <property type="evidence" value="ECO:0007669"/>
    <property type="project" value="UniProtKB-ARBA"/>
</dbReference>
<keyword evidence="6" id="KW-0227">DNA damage</keyword>
<dbReference type="PANTHER" id="PTHR21077:SF7">
    <property type="entry name" value="CROSSOVER JUNCTION ENDONUCLEASE EME1"/>
    <property type="match status" value="1"/>
</dbReference>
<feature type="compositionally biased region" description="Basic and acidic residues" evidence="15">
    <location>
        <begin position="221"/>
        <end position="234"/>
    </location>
</feature>
<dbReference type="InterPro" id="IPR042530">
    <property type="entry name" value="EME1/EME2_C"/>
</dbReference>
<evidence type="ECO:0000256" key="12">
    <source>
        <dbReference type="ARBA" id="ARBA00093380"/>
    </source>
</evidence>
<evidence type="ECO:0000256" key="2">
    <source>
        <dbReference type="ARBA" id="ARBA00005313"/>
    </source>
</evidence>
<feature type="compositionally biased region" description="Basic and acidic residues" evidence="15">
    <location>
        <begin position="26"/>
        <end position="42"/>
    </location>
</feature>
<evidence type="ECO:0000256" key="11">
    <source>
        <dbReference type="ARBA" id="ARBA00023242"/>
    </source>
</evidence>
<proteinExistence type="inferred from homology"/>
<evidence type="ECO:0000256" key="1">
    <source>
        <dbReference type="ARBA" id="ARBA00004604"/>
    </source>
</evidence>
<evidence type="ECO:0000256" key="13">
    <source>
        <dbReference type="ARBA" id="ARBA00093486"/>
    </source>
</evidence>
<keyword evidence="9" id="KW-0233">DNA recombination</keyword>
<evidence type="ECO:0000313" key="17">
    <source>
        <dbReference type="EMBL" id="PNI58480.1"/>
    </source>
</evidence>
<evidence type="ECO:0000256" key="10">
    <source>
        <dbReference type="ARBA" id="ARBA00023204"/>
    </source>
</evidence>
<dbReference type="AlphaFoldDB" id="A0A2J8MG48"/>
<feature type="region of interest" description="Disordered" evidence="15">
    <location>
        <begin position="1"/>
        <end position="42"/>
    </location>
</feature>
<keyword evidence="7" id="KW-0460">Magnesium</keyword>
<dbReference type="InterPro" id="IPR047522">
    <property type="entry name" value="XPF_nuclease_EME1_vertebrates"/>
</dbReference>
<evidence type="ECO:0000256" key="9">
    <source>
        <dbReference type="ARBA" id="ARBA00023172"/>
    </source>
</evidence>
<keyword evidence="11" id="KW-0539">Nucleus</keyword>
<keyword evidence="3" id="KW-1017">Isopeptide bond</keyword>
<feature type="region of interest" description="Disordered" evidence="15">
    <location>
        <begin position="188"/>
        <end position="234"/>
    </location>
</feature>
<dbReference type="PANTHER" id="PTHR21077">
    <property type="entry name" value="EME1 PROTEIN"/>
    <property type="match status" value="1"/>
</dbReference>
<evidence type="ECO:0000256" key="7">
    <source>
        <dbReference type="ARBA" id="ARBA00022842"/>
    </source>
</evidence>
<keyword evidence="10" id="KW-0234">DNA repair</keyword>
<dbReference type="GO" id="GO:0006310">
    <property type="term" value="P:DNA recombination"/>
    <property type="evidence" value="ECO:0007669"/>
    <property type="project" value="UniProtKB-KW"/>
</dbReference>
<name>A0A2J8MG48_PANTR</name>
<dbReference type="InterPro" id="IPR043087">
    <property type="entry name" value="Eme1_nucdom_sub2"/>
</dbReference>
<feature type="compositionally biased region" description="Low complexity" evidence="15">
    <location>
        <begin position="1"/>
        <end position="12"/>
    </location>
</feature>
<dbReference type="CDD" id="cd20081">
    <property type="entry name" value="XPF_nuclease_EME1"/>
    <property type="match status" value="1"/>
</dbReference>
<evidence type="ECO:0000256" key="4">
    <source>
        <dbReference type="ARBA" id="ARBA00022553"/>
    </source>
</evidence>
<evidence type="ECO:0000256" key="3">
    <source>
        <dbReference type="ARBA" id="ARBA00022499"/>
    </source>
</evidence>
<dbReference type="Gene3D" id="1.10.150.670">
    <property type="entry name" value="Crossover junction endonuclease EME1, DNA-binding domain"/>
    <property type="match status" value="1"/>
</dbReference>
<dbReference type="Pfam" id="PF21292">
    <property type="entry name" value="EME1-MUS81_C"/>
    <property type="match status" value="1"/>
</dbReference>
<dbReference type="Gene3D" id="4.10.800.30">
    <property type="entry name" value="ERCC4, Mus81-Eme1 complex, nuclease domain, subdomain 2"/>
    <property type="match status" value="2"/>
</dbReference>
<dbReference type="InterPro" id="IPR033310">
    <property type="entry name" value="Mms4/EME1/EME2"/>
</dbReference>
<comment type="similarity">
    <text evidence="2">Belongs to the EME1/MMS4 family.</text>
</comment>
<evidence type="ECO:0000259" key="16">
    <source>
        <dbReference type="SMART" id="SM00891"/>
    </source>
</evidence>
<dbReference type="FunFam" id="3.40.1620.30:FF:000001">
    <property type="entry name" value="Essential meiotic structure-specific endonuclease 1"/>
    <property type="match status" value="1"/>
</dbReference>
<dbReference type="Proteomes" id="UP000236370">
    <property type="component" value="Unassembled WGS sequence"/>
</dbReference>
<feature type="region of interest" description="Disordered" evidence="15">
    <location>
        <begin position="388"/>
        <end position="414"/>
    </location>
</feature>
<dbReference type="EMBL" id="NBAG03000258">
    <property type="protein sequence ID" value="PNI58480.1"/>
    <property type="molecule type" value="Genomic_DNA"/>
</dbReference>
<keyword evidence="5" id="KW-0479">Metal-binding</keyword>
<dbReference type="InterPro" id="IPR006166">
    <property type="entry name" value="ERCC4_domain"/>
</dbReference>
<gene>
    <name evidence="17" type="ORF">CK820_G0021034</name>
</gene>
<protein>
    <recommendedName>
        <fullName evidence="14">Structure-specific endonuclease subunit EME1</fullName>
    </recommendedName>
</protein>
<evidence type="ECO:0000256" key="15">
    <source>
        <dbReference type="SAM" id="MobiDB-lite"/>
    </source>
</evidence>
<dbReference type="Pfam" id="PF02732">
    <property type="entry name" value="ERCC4"/>
    <property type="match status" value="1"/>
</dbReference>
<dbReference type="GO" id="GO:0005730">
    <property type="term" value="C:nucleolus"/>
    <property type="evidence" value="ECO:0007669"/>
    <property type="project" value="UniProtKB-SubCell"/>
</dbReference>
<comment type="caution">
    <text evidence="17">The sequence shown here is derived from an EMBL/GenBank/DDBJ whole genome shotgun (WGS) entry which is preliminary data.</text>
</comment>
<keyword evidence="8" id="KW-0832">Ubl conjugation</keyword>
<dbReference type="GO" id="GO:0046872">
    <property type="term" value="F:metal ion binding"/>
    <property type="evidence" value="ECO:0007669"/>
    <property type="project" value="UniProtKB-KW"/>
</dbReference>
<dbReference type="GO" id="GO:0003677">
    <property type="term" value="F:DNA binding"/>
    <property type="evidence" value="ECO:0007669"/>
    <property type="project" value="InterPro"/>
</dbReference>